<proteinExistence type="predicted"/>
<accession>A0A7J7JDG7</accession>
<feature type="chain" id="PRO_5029866201" evidence="1">
    <location>
        <begin position="16"/>
        <end position="130"/>
    </location>
</feature>
<organism evidence="2 3">
    <name type="scientific">Bugula neritina</name>
    <name type="common">Brown bryozoan</name>
    <name type="synonym">Sertularia neritina</name>
    <dbReference type="NCBI Taxonomy" id="10212"/>
    <lineage>
        <taxon>Eukaryota</taxon>
        <taxon>Metazoa</taxon>
        <taxon>Spiralia</taxon>
        <taxon>Lophotrochozoa</taxon>
        <taxon>Bryozoa</taxon>
        <taxon>Gymnolaemata</taxon>
        <taxon>Cheilostomatida</taxon>
        <taxon>Flustrina</taxon>
        <taxon>Buguloidea</taxon>
        <taxon>Bugulidae</taxon>
        <taxon>Bugula</taxon>
    </lineage>
</organism>
<comment type="caution">
    <text evidence="2">The sequence shown here is derived from an EMBL/GenBank/DDBJ whole genome shotgun (WGS) entry which is preliminary data.</text>
</comment>
<reference evidence="2" key="1">
    <citation type="submission" date="2020-06" db="EMBL/GenBank/DDBJ databases">
        <title>Draft genome of Bugula neritina, a colonial animal packing powerful symbionts and potential medicines.</title>
        <authorList>
            <person name="Rayko M."/>
        </authorList>
    </citation>
    <scope>NUCLEOTIDE SEQUENCE [LARGE SCALE GENOMIC DNA]</scope>
    <source>
        <strain evidence="2">Kwan_BN1</strain>
    </source>
</reference>
<keyword evidence="3" id="KW-1185">Reference proteome</keyword>
<protein>
    <submittedName>
        <fullName evidence="2">Uncharacterized protein</fullName>
    </submittedName>
</protein>
<evidence type="ECO:0000313" key="2">
    <source>
        <dbReference type="EMBL" id="KAF6023943.1"/>
    </source>
</evidence>
<evidence type="ECO:0000256" key="1">
    <source>
        <dbReference type="SAM" id="SignalP"/>
    </source>
</evidence>
<sequence>MVVCVLSVVAQCVYTLCHDDVSVEIMIFIPPDVKINSIHLYSNRHSPSVFHPTPWYVANIAKFRTFDLDQVDTLDPSVNSCTPKTICPTAPNQTHLGCDWKTQKCVCKRGWELNNQQVCVGEYIGGAQSM</sequence>
<keyword evidence="1" id="KW-0732">Signal</keyword>
<dbReference type="AlphaFoldDB" id="A0A7J7JDG7"/>
<dbReference type="EMBL" id="VXIV02002642">
    <property type="protein sequence ID" value="KAF6023943.1"/>
    <property type="molecule type" value="Genomic_DNA"/>
</dbReference>
<evidence type="ECO:0000313" key="3">
    <source>
        <dbReference type="Proteomes" id="UP000593567"/>
    </source>
</evidence>
<feature type="signal peptide" evidence="1">
    <location>
        <begin position="1"/>
        <end position="15"/>
    </location>
</feature>
<gene>
    <name evidence="2" type="ORF">EB796_017728</name>
</gene>
<dbReference type="Proteomes" id="UP000593567">
    <property type="component" value="Unassembled WGS sequence"/>
</dbReference>
<name>A0A7J7JDG7_BUGNE</name>